<dbReference type="Proteomes" id="UP000241807">
    <property type="component" value="Segment"/>
</dbReference>
<protein>
    <submittedName>
        <fullName evidence="1">Uncharacterized protein</fullName>
    </submittedName>
</protein>
<evidence type="ECO:0000313" key="2">
    <source>
        <dbReference type="Proteomes" id="UP000241807"/>
    </source>
</evidence>
<dbReference type="GeneID" id="54984287"/>
<reference evidence="1 2" key="1">
    <citation type="submission" date="2016-10" db="EMBL/GenBank/DDBJ databases">
        <title>Properties of three new Bordetella phage species from family Siphoviridae.</title>
        <authorList>
            <person name="Knezevic P."/>
            <person name="Petrovic Fabijan A."/>
            <person name="Doffkay Z."/>
            <person name="Rakhely G."/>
        </authorList>
    </citation>
    <scope>NUCLEOTIDE SEQUENCE [LARGE SCALE GENOMIC DNA]</scope>
</reference>
<dbReference type="RefSeq" id="YP_009794036.1">
    <property type="nucleotide sequence ID" value="NC_047878.1"/>
</dbReference>
<proteinExistence type="predicted"/>
<evidence type="ECO:0000313" key="1">
    <source>
        <dbReference type="EMBL" id="APL99321.1"/>
    </source>
</evidence>
<accession>A0A2D0WBL7</accession>
<dbReference type="KEGG" id="vg:54984287"/>
<organism evidence="1 2">
    <name type="scientific">Bordetella phage FP1</name>
    <dbReference type="NCBI Taxonomy" id="1916125"/>
    <lineage>
        <taxon>Viruses</taxon>
        <taxon>Duplodnaviria</taxon>
        <taxon>Heunggongvirae</taxon>
        <taxon>Uroviricota</taxon>
        <taxon>Caudoviricetes</taxon>
        <taxon>Mesyanzhinovviridae</taxon>
        <taxon>Rabinowitzvirinae</taxon>
        <taxon>Vojvodinavirus</taxon>
        <taxon>Vojvodinavirus FP1</taxon>
        <taxon>Bordetella virus FP1</taxon>
    </lineage>
</organism>
<keyword evidence="2" id="KW-1185">Reference proteome</keyword>
<sequence length="132" mass="15143">MSEAAMWESIRPVLKKLDPVRIESHMTGGVPDVNYSQGWIELKYMDRWPPRGGPLRVDHFTAAQRAWHVRRRKAGGRSFVLLKVGAGEWLLFDGAVAAVLLGKALRDRLYEICVCRWTRLPKTEEICPWLLS</sequence>
<dbReference type="EMBL" id="KY000220">
    <property type="protein sequence ID" value="APL99321.1"/>
    <property type="molecule type" value="Genomic_DNA"/>
</dbReference>
<reference evidence="2" key="2">
    <citation type="journal article" date="2021" name="Viruses">
        <title>Are Bordetella bronchiseptica Siphoviruses (Genus Vojvodinavirus) Appropriate for Phage Therapy Bacterial Allies or Foes?</title>
        <authorList>
            <person name="Petrovic Fabijan A."/>
            <person name="Aleksic Sabo V."/>
            <person name="Gavric D."/>
            <person name="Doffkay Z."/>
            <person name="Rakhely G."/>
            <person name="Knezevic P."/>
        </authorList>
    </citation>
    <scope>NUCLEOTIDE SEQUENCE [LARGE SCALE GENOMIC DNA]</scope>
</reference>
<name>A0A2D0WBL7_9CAUD</name>